<proteinExistence type="predicted"/>
<dbReference type="EMBL" id="DSRU01000237">
    <property type="protein sequence ID" value="HFM99337.1"/>
    <property type="molecule type" value="Genomic_DNA"/>
</dbReference>
<dbReference type="GO" id="GO:0008168">
    <property type="term" value="F:methyltransferase activity"/>
    <property type="evidence" value="ECO:0007669"/>
    <property type="project" value="UniProtKB-KW"/>
</dbReference>
<gene>
    <name evidence="2" type="ORF">ENR64_16570</name>
</gene>
<organism evidence="2">
    <name type="scientific">Oscillatoriales cyanobacterium SpSt-418</name>
    <dbReference type="NCBI Taxonomy" id="2282169"/>
    <lineage>
        <taxon>Bacteria</taxon>
        <taxon>Bacillati</taxon>
        <taxon>Cyanobacteriota</taxon>
        <taxon>Cyanophyceae</taxon>
        <taxon>Oscillatoriophycideae</taxon>
        <taxon>Oscillatoriales</taxon>
    </lineage>
</organism>
<comment type="caution">
    <text evidence="2">The sequence shown here is derived from an EMBL/GenBank/DDBJ whole genome shotgun (WGS) entry which is preliminary data.</text>
</comment>
<evidence type="ECO:0000259" key="1">
    <source>
        <dbReference type="PROSITE" id="PS50280"/>
    </source>
</evidence>
<accession>A0A7C3PQE0</accession>
<keyword evidence="2" id="KW-0489">Methyltransferase</keyword>
<dbReference type="Pfam" id="PF00856">
    <property type="entry name" value="SET"/>
    <property type="match status" value="1"/>
</dbReference>
<dbReference type="InterPro" id="IPR001214">
    <property type="entry name" value="SET_dom"/>
</dbReference>
<dbReference type="AlphaFoldDB" id="A0A7C3PQE0"/>
<dbReference type="CDD" id="cd08161">
    <property type="entry name" value="SET"/>
    <property type="match status" value="1"/>
</dbReference>
<dbReference type="InterPro" id="IPR046341">
    <property type="entry name" value="SET_dom_sf"/>
</dbReference>
<protein>
    <submittedName>
        <fullName evidence="2">SET domain-containing protein-lysine N-methyltransferase</fullName>
    </submittedName>
</protein>
<evidence type="ECO:0000313" key="2">
    <source>
        <dbReference type="EMBL" id="HFM99337.1"/>
    </source>
</evidence>
<dbReference type="SUPFAM" id="SSF82199">
    <property type="entry name" value="SET domain"/>
    <property type="match status" value="1"/>
</dbReference>
<sequence length="201" mass="23464">MMHPHTELRYINDAIGYGVFATRLIPKGTITWILDDLDQHYKESEVLALEPLRRDLLVKYSYRDEQGRYVLCWDLARYVNHSFNPSCIATPYQFELASRDIYPGEELTDDYGYLNLDQPFYCHPEPDCDRTVVLPDDILVYYPTWDAVAADAFKCFNQVDQPLAYLIDRKYRDRVDAVANGTIPMDSILSCYYDRSKRSCA</sequence>
<dbReference type="PROSITE" id="PS50280">
    <property type="entry name" value="SET"/>
    <property type="match status" value="1"/>
</dbReference>
<dbReference type="Gene3D" id="2.170.270.10">
    <property type="entry name" value="SET domain"/>
    <property type="match status" value="1"/>
</dbReference>
<reference evidence="2" key="1">
    <citation type="journal article" date="2020" name="mSystems">
        <title>Genome- and Community-Level Interaction Insights into Carbon Utilization and Element Cycling Functions of Hydrothermarchaeota in Hydrothermal Sediment.</title>
        <authorList>
            <person name="Zhou Z."/>
            <person name="Liu Y."/>
            <person name="Xu W."/>
            <person name="Pan J."/>
            <person name="Luo Z.H."/>
            <person name="Li M."/>
        </authorList>
    </citation>
    <scope>NUCLEOTIDE SEQUENCE [LARGE SCALE GENOMIC DNA]</scope>
    <source>
        <strain evidence="2">SpSt-418</strain>
    </source>
</reference>
<keyword evidence="2" id="KW-0808">Transferase</keyword>
<dbReference type="GO" id="GO:0032259">
    <property type="term" value="P:methylation"/>
    <property type="evidence" value="ECO:0007669"/>
    <property type="project" value="UniProtKB-KW"/>
</dbReference>
<name>A0A7C3PQE0_9CYAN</name>
<feature type="domain" description="SET" evidence="1">
    <location>
        <begin position="4"/>
        <end position="112"/>
    </location>
</feature>